<evidence type="ECO:0000256" key="7">
    <source>
        <dbReference type="ARBA" id="ARBA00048696"/>
    </source>
</evidence>
<keyword evidence="10" id="KW-1185">Reference proteome</keyword>
<sequence length="214" mass="25394">MDKQSKYCYPGTNVLINKFNEQNHEKLMKLERIITAERLYELYRSPIPGSFGMKHLQKIHKYIFKDVYPFSGELREEQIFKGSTPFAHPMFLSNYASDVFRQLKTDKYLKGMEYDDFVKKMSYYFTEVNMLHPFREGNGRTQREFFRVLALKNGYELDWSNVEPKTMMKLSIQSVADSNAFNNLFDNAIVNKQPDQTLINEYRSLKTKVNELEL</sequence>
<dbReference type="GO" id="GO:0070733">
    <property type="term" value="F:AMPylase activity"/>
    <property type="evidence" value="ECO:0007669"/>
    <property type="project" value="UniProtKB-EC"/>
</dbReference>
<evidence type="ECO:0000256" key="3">
    <source>
        <dbReference type="ARBA" id="ARBA00022741"/>
    </source>
</evidence>
<keyword evidence="1" id="KW-0808">Transferase</keyword>
<comment type="catalytic activity">
    <reaction evidence="6">
        <text>L-threonyl-[protein] + ATP = 3-O-(5'-adenylyl)-L-threonyl-[protein] + diphosphate</text>
        <dbReference type="Rhea" id="RHEA:54292"/>
        <dbReference type="Rhea" id="RHEA-COMP:11060"/>
        <dbReference type="Rhea" id="RHEA-COMP:13847"/>
        <dbReference type="ChEBI" id="CHEBI:30013"/>
        <dbReference type="ChEBI" id="CHEBI:30616"/>
        <dbReference type="ChEBI" id="CHEBI:33019"/>
        <dbReference type="ChEBI" id="CHEBI:138113"/>
        <dbReference type="EC" id="2.7.7.108"/>
    </reaction>
</comment>
<evidence type="ECO:0000256" key="5">
    <source>
        <dbReference type="ARBA" id="ARBA00034531"/>
    </source>
</evidence>
<dbReference type="SUPFAM" id="SSF140931">
    <property type="entry name" value="Fic-like"/>
    <property type="match status" value="1"/>
</dbReference>
<dbReference type="PANTHER" id="PTHR39560">
    <property type="entry name" value="PROTEIN ADENYLYLTRANSFERASE FIC-RELATED"/>
    <property type="match status" value="1"/>
</dbReference>
<dbReference type="STRING" id="1385512.N784_09920"/>
<dbReference type="PROSITE" id="PS51459">
    <property type="entry name" value="FIDO"/>
    <property type="match status" value="1"/>
</dbReference>
<name>A0A0A5FZI2_9BACI</name>
<dbReference type="InterPro" id="IPR003812">
    <property type="entry name" value="Fido"/>
</dbReference>
<dbReference type="AlphaFoldDB" id="A0A0A5FZI2"/>
<dbReference type="eggNOG" id="COG2184">
    <property type="taxonomic scope" value="Bacteria"/>
</dbReference>
<keyword evidence="4" id="KW-0067">ATP-binding</keyword>
<evidence type="ECO:0000256" key="4">
    <source>
        <dbReference type="ARBA" id="ARBA00022840"/>
    </source>
</evidence>
<dbReference type="GO" id="GO:0005524">
    <property type="term" value="F:ATP binding"/>
    <property type="evidence" value="ECO:0007669"/>
    <property type="project" value="UniProtKB-KW"/>
</dbReference>
<dbReference type="InterPro" id="IPR036597">
    <property type="entry name" value="Fido-like_dom_sf"/>
</dbReference>
<accession>A0A0A5FZI2</accession>
<dbReference type="EMBL" id="AVPG01000025">
    <property type="protein sequence ID" value="KGX85204.1"/>
    <property type="molecule type" value="Genomic_DNA"/>
</dbReference>
<comment type="catalytic activity">
    <reaction evidence="7">
        <text>L-tyrosyl-[protein] + ATP = O-(5'-adenylyl)-L-tyrosyl-[protein] + diphosphate</text>
        <dbReference type="Rhea" id="RHEA:54288"/>
        <dbReference type="Rhea" id="RHEA-COMP:10136"/>
        <dbReference type="Rhea" id="RHEA-COMP:13846"/>
        <dbReference type="ChEBI" id="CHEBI:30616"/>
        <dbReference type="ChEBI" id="CHEBI:33019"/>
        <dbReference type="ChEBI" id="CHEBI:46858"/>
        <dbReference type="ChEBI" id="CHEBI:83624"/>
        <dbReference type="EC" id="2.7.7.108"/>
    </reaction>
</comment>
<evidence type="ECO:0000259" key="8">
    <source>
        <dbReference type="PROSITE" id="PS51459"/>
    </source>
</evidence>
<feature type="domain" description="Fido" evidence="8">
    <location>
        <begin position="51"/>
        <end position="187"/>
    </location>
</feature>
<protein>
    <recommendedName>
        <fullName evidence="5">protein adenylyltransferase</fullName>
        <ecNumber evidence="5">2.7.7.108</ecNumber>
    </recommendedName>
</protein>
<evidence type="ECO:0000313" key="9">
    <source>
        <dbReference type="EMBL" id="KGX85204.1"/>
    </source>
</evidence>
<evidence type="ECO:0000313" key="10">
    <source>
        <dbReference type="Proteomes" id="UP000030401"/>
    </source>
</evidence>
<evidence type="ECO:0000256" key="6">
    <source>
        <dbReference type="ARBA" id="ARBA00047939"/>
    </source>
</evidence>
<dbReference type="Gene3D" id="1.10.3290.10">
    <property type="entry name" value="Fido-like domain"/>
    <property type="match status" value="1"/>
</dbReference>
<dbReference type="EC" id="2.7.7.108" evidence="5"/>
<keyword evidence="2" id="KW-0548">Nucleotidyltransferase</keyword>
<dbReference type="RefSeq" id="WP_036835699.1">
    <property type="nucleotide sequence ID" value="NZ_AVPG01000025.1"/>
</dbReference>
<reference evidence="9 10" key="1">
    <citation type="submission" date="2013-08" db="EMBL/GenBank/DDBJ databases">
        <authorList>
            <person name="Huang J."/>
            <person name="Wang G."/>
        </authorList>
    </citation>
    <scope>NUCLEOTIDE SEQUENCE [LARGE SCALE GENOMIC DNA]</scope>
    <source>
        <strain evidence="9 10">JSM 072002</strain>
    </source>
</reference>
<keyword evidence="3" id="KW-0547">Nucleotide-binding</keyword>
<comment type="caution">
    <text evidence="9">The sequence shown here is derived from an EMBL/GenBank/DDBJ whole genome shotgun (WGS) entry which is preliminary data.</text>
</comment>
<dbReference type="PANTHER" id="PTHR39560:SF1">
    <property type="entry name" value="PROTEIN ADENYLYLTRANSFERASE FIC-RELATED"/>
    <property type="match status" value="1"/>
</dbReference>
<evidence type="ECO:0000256" key="1">
    <source>
        <dbReference type="ARBA" id="ARBA00022679"/>
    </source>
</evidence>
<dbReference type="GO" id="GO:0051302">
    <property type="term" value="P:regulation of cell division"/>
    <property type="evidence" value="ECO:0007669"/>
    <property type="project" value="TreeGrafter"/>
</dbReference>
<dbReference type="Proteomes" id="UP000030401">
    <property type="component" value="Unassembled WGS sequence"/>
</dbReference>
<evidence type="ECO:0000256" key="2">
    <source>
        <dbReference type="ARBA" id="ARBA00022695"/>
    </source>
</evidence>
<dbReference type="Pfam" id="PF02661">
    <property type="entry name" value="Fic"/>
    <property type="match status" value="1"/>
</dbReference>
<gene>
    <name evidence="9" type="ORF">N784_09920</name>
</gene>
<organism evidence="9 10">
    <name type="scientific">Pontibacillus litoralis JSM 072002</name>
    <dbReference type="NCBI Taxonomy" id="1385512"/>
    <lineage>
        <taxon>Bacteria</taxon>
        <taxon>Bacillati</taxon>
        <taxon>Bacillota</taxon>
        <taxon>Bacilli</taxon>
        <taxon>Bacillales</taxon>
        <taxon>Bacillaceae</taxon>
        <taxon>Pontibacillus</taxon>
    </lineage>
</organism>
<proteinExistence type="predicted"/>